<dbReference type="KEGG" id="psti:SOO65_11790"/>
<dbReference type="EMBL" id="CP139487">
    <property type="protein sequence ID" value="WPU63368.1"/>
    <property type="molecule type" value="Genomic_DNA"/>
</dbReference>
<proteinExistence type="predicted"/>
<accession>A0AAX4HJH6</accession>
<organism evidence="3 4">
    <name type="scientific">Peredibacter starrii</name>
    <dbReference type="NCBI Taxonomy" id="28202"/>
    <lineage>
        <taxon>Bacteria</taxon>
        <taxon>Pseudomonadati</taxon>
        <taxon>Bdellovibrionota</taxon>
        <taxon>Bacteriovoracia</taxon>
        <taxon>Bacteriovoracales</taxon>
        <taxon>Bacteriovoracaceae</taxon>
        <taxon>Peredibacter</taxon>
    </lineage>
</organism>
<evidence type="ECO:0000259" key="2">
    <source>
        <dbReference type="PROSITE" id="PS50006"/>
    </source>
</evidence>
<dbReference type="Pfam" id="PF00498">
    <property type="entry name" value="FHA"/>
    <property type="match status" value="1"/>
</dbReference>
<dbReference type="SMART" id="SM00240">
    <property type="entry name" value="FHA"/>
    <property type="match status" value="1"/>
</dbReference>
<dbReference type="SUPFAM" id="SSF49879">
    <property type="entry name" value="SMAD/FHA domain"/>
    <property type="match status" value="1"/>
</dbReference>
<dbReference type="AlphaFoldDB" id="A0AAX4HJH6"/>
<dbReference type="InterPro" id="IPR008984">
    <property type="entry name" value="SMAD_FHA_dom_sf"/>
</dbReference>
<dbReference type="InterPro" id="IPR050923">
    <property type="entry name" value="Cell_Proc_Reg/RNA_Proc"/>
</dbReference>
<feature type="domain" description="FHA" evidence="2">
    <location>
        <begin position="23"/>
        <end position="74"/>
    </location>
</feature>
<dbReference type="CDD" id="cd00060">
    <property type="entry name" value="FHA"/>
    <property type="match status" value="1"/>
</dbReference>
<evidence type="ECO:0000313" key="4">
    <source>
        <dbReference type="Proteomes" id="UP001324634"/>
    </source>
</evidence>
<dbReference type="Gene3D" id="2.60.200.20">
    <property type="match status" value="1"/>
</dbReference>
<dbReference type="RefSeq" id="WP_321389945.1">
    <property type="nucleotide sequence ID" value="NZ_CP139487.1"/>
</dbReference>
<dbReference type="PROSITE" id="PS50006">
    <property type="entry name" value="FHA_DOMAIN"/>
    <property type="match status" value="1"/>
</dbReference>
<reference evidence="3 4" key="1">
    <citation type="submission" date="2023-11" db="EMBL/GenBank/DDBJ databases">
        <title>Peredibacter starrii A3.12.</title>
        <authorList>
            <person name="Mitchell R.J."/>
        </authorList>
    </citation>
    <scope>NUCLEOTIDE SEQUENCE [LARGE SCALE GENOMIC DNA]</scope>
    <source>
        <strain evidence="3 4">A3.12</strain>
    </source>
</reference>
<keyword evidence="4" id="KW-1185">Reference proteome</keyword>
<keyword evidence="1" id="KW-0812">Transmembrane</keyword>
<evidence type="ECO:0000256" key="1">
    <source>
        <dbReference type="SAM" id="Phobius"/>
    </source>
</evidence>
<keyword evidence="1" id="KW-1133">Transmembrane helix</keyword>
<evidence type="ECO:0000313" key="3">
    <source>
        <dbReference type="EMBL" id="WPU63368.1"/>
    </source>
</evidence>
<gene>
    <name evidence="3" type="ORF">SOO65_11790</name>
</gene>
<name>A0AAX4HJH6_9BACT</name>
<protein>
    <submittedName>
        <fullName evidence="3">FHA domain-containing protein</fullName>
    </submittedName>
</protein>
<feature type="transmembrane region" description="Helical" evidence="1">
    <location>
        <begin position="169"/>
        <end position="186"/>
    </location>
</feature>
<dbReference type="Proteomes" id="UP001324634">
    <property type="component" value="Chromosome"/>
</dbReference>
<keyword evidence="1" id="KW-0472">Membrane</keyword>
<dbReference type="PANTHER" id="PTHR23308">
    <property type="entry name" value="NUCLEAR INHIBITOR OF PROTEIN PHOSPHATASE-1"/>
    <property type="match status" value="1"/>
</dbReference>
<sequence length="190" mass="21066">MIRLSVQIEFDKTMDLTTHKNSVVVGRSPKCDLIVPHDSISRQHCQIDYSKEKEVFYITDLGSSNGVTINGQRIPPSTKTLIPPNAALSMGKLECELSNKPGASSSDKVVSSDLAPSGDFTSTIRLARIELNKPSITLELEKKPISKRPRNPVTYEEPVEVVKSNKTKWILFSVGLLILAITWFMAPDKN</sequence>
<dbReference type="InterPro" id="IPR000253">
    <property type="entry name" value="FHA_dom"/>
</dbReference>